<dbReference type="Gene3D" id="3.40.605.10">
    <property type="entry name" value="Aldehyde Dehydrogenase, Chain A, domain 1"/>
    <property type="match status" value="1"/>
</dbReference>
<dbReference type="PANTHER" id="PTHR42991">
    <property type="entry name" value="ALDEHYDE DEHYDROGENASE"/>
    <property type="match status" value="1"/>
</dbReference>
<evidence type="ECO:0000256" key="2">
    <source>
        <dbReference type="ARBA" id="ARBA00023002"/>
    </source>
</evidence>
<dbReference type="InterPro" id="IPR016163">
    <property type="entry name" value="Ald_DH_C"/>
</dbReference>
<dbReference type="FunFam" id="3.40.605.10:FF:000007">
    <property type="entry name" value="NAD/NADP-dependent betaine aldehyde dehydrogenase"/>
    <property type="match status" value="1"/>
</dbReference>
<dbReference type="PANTHER" id="PTHR42991:SF1">
    <property type="entry name" value="ALDEHYDE DEHYDROGENASE"/>
    <property type="match status" value="1"/>
</dbReference>
<dbReference type="Proteomes" id="UP000027284">
    <property type="component" value="Unassembled WGS sequence"/>
</dbReference>
<evidence type="ECO:0000259" key="3">
    <source>
        <dbReference type="Pfam" id="PF00171"/>
    </source>
</evidence>
<evidence type="ECO:0000313" key="5">
    <source>
        <dbReference type="Proteomes" id="UP000027284"/>
    </source>
</evidence>
<dbReference type="STRING" id="1312852.EG19_09050"/>
<dbReference type="OrthoDB" id="9758906at2"/>
<keyword evidence="5" id="KW-1185">Reference proteome</keyword>
<dbReference type="InterPro" id="IPR051020">
    <property type="entry name" value="ALDH-related_metabolic_enz"/>
</dbReference>
<protein>
    <submittedName>
        <fullName evidence="4">Aldehyde dehydrogenase</fullName>
    </submittedName>
</protein>
<dbReference type="AlphaFoldDB" id="A0A062Y2Z1"/>
<comment type="similarity">
    <text evidence="1">Belongs to the aldehyde dehydrogenase family.</text>
</comment>
<dbReference type="InterPro" id="IPR016161">
    <property type="entry name" value="Ald_DH/histidinol_DH"/>
</dbReference>
<proteinExistence type="inferred from homology"/>
<keyword evidence="2" id="KW-0560">Oxidoreductase</keyword>
<dbReference type="InterPro" id="IPR016162">
    <property type="entry name" value="Ald_DH_N"/>
</dbReference>
<dbReference type="InterPro" id="IPR015590">
    <property type="entry name" value="Aldehyde_DH_dom"/>
</dbReference>
<dbReference type="GO" id="GO:0008911">
    <property type="term" value="F:lactaldehyde dehydrogenase (NAD+) activity"/>
    <property type="evidence" value="ECO:0007669"/>
    <property type="project" value="TreeGrafter"/>
</dbReference>
<reference evidence="4 5" key="1">
    <citation type="submission" date="2014-04" db="EMBL/GenBank/DDBJ databases">
        <title>The Genome Sequence of Thermoanaerobaculum aquaticum MP-01, The First Cultivated Group 23 Acidobacterium.</title>
        <authorList>
            <person name="Stamps B.W."/>
            <person name="Losey N.A."/>
            <person name="Lawson P.A."/>
            <person name="Stevenson B.S."/>
        </authorList>
    </citation>
    <scope>NUCLEOTIDE SEQUENCE [LARGE SCALE GENOMIC DNA]</scope>
    <source>
        <strain evidence="4 5">MP-01</strain>
    </source>
</reference>
<evidence type="ECO:0000256" key="1">
    <source>
        <dbReference type="ARBA" id="ARBA00009986"/>
    </source>
</evidence>
<accession>A0A062Y2Z1</accession>
<name>A0A062Y2Z1_9BACT</name>
<gene>
    <name evidence="4" type="ORF">EG19_09050</name>
</gene>
<organism evidence="4 5">
    <name type="scientific">Thermoanaerobaculum aquaticum</name>
    <dbReference type="NCBI Taxonomy" id="1312852"/>
    <lineage>
        <taxon>Bacteria</taxon>
        <taxon>Pseudomonadati</taxon>
        <taxon>Acidobacteriota</taxon>
        <taxon>Thermoanaerobaculia</taxon>
        <taxon>Thermoanaerobaculales</taxon>
        <taxon>Thermoanaerobaculaceae</taxon>
        <taxon>Thermoanaerobaculum</taxon>
    </lineage>
</organism>
<evidence type="ECO:0000313" key="4">
    <source>
        <dbReference type="EMBL" id="KDA54786.1"/>
    </source>
</evidence>
<feature type="domain" description="Aldehyde dehydrogenase" evidence="3">
    <location>
        <begin position="9"/>
        <end position="469"/>
    </location>
</feature>
<sequence length="473" mass="51043">MDMLINGQWVATKETIPVIDPWDGSLVDTVPHGTPQHVDQAISAAVSAFRSWRFSPVAQRMEILRKVADTVAHYLEDFARLIAREGSKTIREARKEVRRCVNTLSLSAEEARRLYGQTIPFDSFPGGEHRHGYWYREPIGVIAAITPFNDPLNLVAHKLGPAIAGGNTVVLKPATVTPLSALKLAQAFQDAGLPAGVLNVVTGPGGEVGDPLVSDPRVRMVSFTGGVEAGLHITRLAGLKKIGMELGSNSPVIVMADCDFDRAVADTVSGAFWAAGQNCIGVQRVYVQRPIFERYLEAFVAKTKTYKVGPKLEENCDMGPVITEAEAKRIESWIREAEASGATVHCGGQRGGPIGTVVEPTVMTGVTMAMKLGCQEVFGPVVALWPFDELEEAVTLANSVDYGLHAAIFTRSLSAAHYAIKHLECGGVIINDSTDYRLDQMPFGGIKNSGLGREGVAFALLEMTEPKVVCFTE</sequence>
<comment type="caution">
    <text evidence="4">The sequence shown here is derived from an EMBL/GenBank/DDBJ whole genome shotgun (WGS) entry which is preliminary data.</text>
</comment>
<dbReference type="SUPFAM" id="SSF53720">
    <property type="entry name" value="ALDH-like"/>
    <property type="match status" value="1"/>
</dbReference>
<dbReference type="Pfam" id="PF00171">
    <property type="entry name" value="Aldedh"/>
    <property type="match status" value="1"/>
</dbReference>
<dbReference type="CDD" id="cd07149">
    <property type="entry name" value="ALDH_y4uC"/>
    <property type="match status" value="1"/>
</dbReference>
<dbReference type="RefSeq" id="WP_038046671.1">
    <property type="nucleotide sequence ID" value="NZ_JMFG01000004.1"/>
</dbReference>
<dbReference type="EMBL" id="JMFG01000004">
    <property type="protein sequence ID" value="KDA54786.1"/>
    <property type="molecule type" value="Genomic_DNA"/>
</dbReference>
<dbReference type="Gene3D" id="3.40.309.10">
    <property type="entry name" value="Aldehyde Dehydrogenase, Chain A, domain 2"/>
    <property type="match status" value="1"/>
</dbReference>